<organism evidence="2 3">
    <name type="scientific">SAR86 cluster bacterium</name>
    <dbReference type="NCBI Taxonomy" id="2030880"/>
    <lineage>
        <taxon>Bacteria</taxon>
        <taxon>Pseudomonadati</taxon>
        <taxon>Pseudomonadota</taxon>
        <taxon>Gammaproteobacteria</taxon>
        <taxon>SAR86 cluster</taxon>
    </lineage>
</organism>
<feature type="chain" id="PRO_5012088343" description="Type II secretion system protein GspC N-terminal domain-containing protein" evidence="1">
    <location>
        <begin position="23"/>
        <end position="220"/>
    </location>
</feature>
<proteinExistence type="predicted"/>
<comment type="caution">
    <text evidence="2">The sequence shown here is derived from an EMBL/GenBank/DDBJ whole genome shotgun (WGS) entry which is preliminary data.</text>
</comment>
<sequence length="220" mass="24722">MKNNIFNSILLLSMVFAKTSFAQEIGTLFTTPEERAYLDFLREEFLLNNQANDFDIDEVVPAVPVIDVEEDASSISTYSLGGIFTRQDGSRTVWLNENNITENNLPDNMILVNTATSSLLRIQIDTGVYDLRAGQTLDVINNQVLESWQLPRPELDNELTENNTDTNEENVQVAQLPEDNTTVIPSDVDIVGSGEELIPAEELIQLLQEFQEAQNNENLQ</sequence>
<name>A0A2A5CBK8_9GAMM</name>
<evidence type="ECO:0000256" key="1">
    <source>
        <dbReference type="SAM" id="SignalP"/>
    </source>
</evidence>
<dbReference type="EMBL" id="NVWI01000007">
    <property type="protein sequence ID" value="PCJ40898.1"/>
    <property type="molecule type" value="Genomic_DNA"/>
</dbReference>
<evidence type="ECO:0000313" key="3">
    <source>
        <dbReference type="Proteomes" id="UP000228987"/>
    </source>
</evidence>
<keyword evidence="1" id="KW-0732">Signal</keyword>
<evidence type="ECO:0000313" key="2">
    <source>
        <dbReference type="EMBL" id="PCJ40898.1"/>
    </source>
</evidence>
<dbReference type="AlphaFoldDB" id="A0A2A5CBK8"/>
<protein>
    <recommendedName>
        <fullName evidence="4">Type II secretion system protein GspC N-terminal domain-containing protein</fullName>
    </recommendedName>
</protein>
<evidence type="ECO:0008006" key="4">
    <source>
        <dbReference type="Google" id="ProtNLM"/>
    </source>
</evidence>
<accession>A0A2A5CBK8</accession>
<gene>
    <name evidence="2" type="ORF">COA71_09870</name>
</gene>
<dbReference type="Proteomes" id="UP000228987">
    <property type="component" value="Unassembled WGS sequence"/>
</dbReference>
<feature type="signal peptide" evidence="1">
    <location>
        <begin position="1"/>
        <end position="22"/>
    </location>
</feature>
<reference evidence="3" key="1">
    <citation type="submission" date="2017-08" db="EMBL/GenBank/DDBJ databases">
        <title>A dynamic microbial community with high functional redundancy inhabits the cold, oxic subseafloor aquifer.</title>
        <authorList>
            <person name="Tully B.J."/>
            <person name="Wheat C.G."/>
            <person name="Glazer B.T."/>
            <person name="Huber J.A."/>
        </authorList>
    </citation>
    <scope>NUCLEOTIDE SEQUENCE [LARGE SCALE GENOMIC DNA]</scope>
</reference>